<dbReference type="InterPro" id="IPR017937">
    <property type="entry name" value="Thioredoxin_CS"/>
</dbReference>
<keyword evidence="4" id="KW-1015">Disulfide bond</keyword>
<keyword evidence="9" id="KW-1185">Reference proteome</keyword>
<dbReference type="Pfam" id="PF08534">
    <property type="entry name" value="Redoxin"/>
    <property type="match status" value="1"/>
</dbReference>
<dbReference type="PROSITE" id="PS51257">
    <property type="entry name" value="PROKAR_LIPOPROTEIN"/>
    <property type="match status" value="1"/>
</dbReference>
<dbReference type="PROSITE" id="PS00194">
    <property type="entry name" value="THIOREDOXIN_1"/>
    <property type="match status" value="1"/>
</dbReference>
<keyword evidence="8" id="KW-0413">Isomerase</keyword>
<organism evidence="8 9">
    <name type="scientific">Nocardioides szechwanensis</name>
    <dbReference type="NCBI Taxonomy" id="1005944"/>
    <lineage>
        <taxon>Bacteria</taxon>
        <taxon>Bacillati</taxon>
        <taxon>Actinomycetota</taxon>
        <taxon>Actinomycetes</taxon>
        <taxon>Propionibacteriales</taxon>
        <taxon>Nocardioidaceae</taxon>
        <taxon>Nocardioides</taxon>
    </lineage>
</organism>
<evidence type="ECO:0000256" key="3">
    <source>
        <dbReference type="ARBA" id="ARBA00022968"/>
    </source>
</evidence>
<accession>A0A1G9YXR6</accession>
<dbReference type="InterPro" id="IPR050553">
    <property type="entry name" value="Thioredoxin_ResA/DsbE_sf"/>
</dbReference>
<evidence type="ECO:0000256" key="5">
    <source>
        <dbReference type="ARBA" id="ARBA00023284"/>
    </source>
</evidence>
<evidence type="ECO:0000256" key="1">
    <source>
        <dbReference type="ARBA" id="ARBA00004196"/>
    </source>
</evidence>
<gene>
    <name evidence="8" type="ORF">SAMN05192576_1512</name>
</gene>
<dbReference type="STRING" id="1005944.SAMN05192576_1512"/>
<dbReference type="InterPro" id="IPR013766">
    <property type="entry name" value="Thioredoxin_domain"/>
</dbReference>
<dbReference type="CDD" id="cd02966">
    <property type="entry name" value="TlpA_like_family"/>
    <property type="match status" value="1"/>
</dbReference>
<evidence type="ECO:0000256" key="2">
    <source>
        <dbReference type="ARBA" id="ARBA00022748"/>
    </source>
</evidence>
<reference evidence="8 9" key="1">
    <citation type="submission" date="2016-10" db="EMBL/GenBank/DDBJ databases">
        <authorList>
            <person name="de Groot N.N."/>
        </authorList>
    </citation>
    <scope>NUCLEOTIDE SEQUENCE [LARGE SCALE GENOMIC DNA]</scope>
    <source>
        <strain evidence="8 9">CGMCC 1.11147</strain>
    </source>
</reference>
<keyword evidence="3" id="KW-0812">Transmembrane</keyword>
<keyword evidence="3" id="KW-0735">Signal-anchor</keyword>
<dbReference type="PANTHER" id="PTHR42852">
    <property type="entry name" value="THIOL:DISULFIDE INTERCHANGE PROTEIN DSBE"/>
    <property type="match status" value="1"/>
</dbReference>
<evidence type="ECO:0000256" key="4">
    <source>
        <dbReference type="ARBA" id="ARBA00023157"/>
    </source>
</evidence>
<feature type="signal peptide" evidence="6">
    <location>
        <begin position="1"/>
        <end position="21"/>
    </location>
</feature>
<evidence type="ECO:0000256" key="6">
    <source>
        <dbReference type="SAM" id="SignalP"/>
    </source>
</evidence>
<evidence type="ECO:0000313" key="9">
    <source>
        <dbReference type="Proteomes" id="UP000199004"/>
    </source>
</evidence>
<dbReference type="OrthoDB" id="9796554at2"/>
<comment type="subcellular location">
    <subcellularLocation>
        <location evidence="1">Cell envelope</location>
    </subcellularLocation>
</comment>
<protein>
    <submittedName>
        <fullName evidence="8">Thiol-disulfide isomerase or thioredoxin</fullName>
    </submittedName>
</protein>
<dbReference type="GO" id="GO:0016853">
    <property type="term" value="F:isomerase activity"/>
    <property type="evidence" value="ECO:0007669"/>
    <property type="project" value="UniProtKB-KW"/>
</dbReference>
<keyword evidence="2" id="KW-0201">Cytochrome c-type biogenesis</keyword>
<dbReference type="RefSeq" id="WP_091023385.1">
    <property type="nucleotide sequence ID" value="NZ_BKAE01000007.1"/>
</dbReference>
<dbReference type="EMBL" id="FNIC01000002">
    <property type="protein sequence ID" value="SDN13233.1"/>
    <property type="molecule type" value="Genomic_DNA"/>
</dbReference>
<dbReference type="Gene3D" id="3.40.30.10">
    <property type="entry name" value="Glutaredoxin"/>
    <property type="match status" value="1"/>
</dbReference>
<name>A0A1G9YXR6_9ACTN</name>
<dbReference type="PANTHER" id="PTHR42852:SF6">
    <property type="entry name" value="THIOL:DISULFIDE INTERCHANGE PROTEIN DSBE"/>
    <property type="match status" value="1"/>
</dbReference>
<dbReference type="Proteomes" id="UP000199004">
    <property type="component" value="Unassembled WGS sequence"/>
</dbReference>
<dbReference type="SUPFAM" id="SSF52833">
    <property type="entry name" value="Thioredoxin-like"/>
    <property type="match status" value="1"/>
</dbReference>
<dbReference type="GO" id="GO:0016491">
    <property type="term" value="F:oxidoreductase activity"/>
    <property type="evidence" value="ECO:0007669"/>
    <property type="project" value="InterPro"/>
</dbReference>
<dbReference type="GO" id="GO:0017004">
    <property type="term" value="P:cytochrome complex assembly"/>
    <property type="evidence" value="ECO:0007669"/>
    <property type="project" value="UniProtKB-KW"/>
</dbReference>
<keyword evidence="5" id="KW-0676">Redox-active center</keyword>
<dbReference type="InterPro" id="IPR013740">
    <property type="entry name" value="Redoxin"/>
</dbReference>
<evidence type="ECO:0000313" key="8">
    <source>
        <dbReference type="EMBL" id="SDN13233.1"/>
    </source>
</evidence>
<evidence type="ECO:0000259" key="7">
    <source>
        <dbReference type="PROSITE" id="PS51352"/>
    </source>
</evidence>
<dbReference type="GO" id="GO:0030313">
    <property type="term" value="C:cell envelope"/>
    <property type="evidence" value="ECO:0007669"/>
    <property type="project" value="UniProtKB-SubCell"/>
</dbReference>
<proteinExistence type="predicted"/>
<sequence length="190" mass="20053">MSTVRRTASLLVALTSLVALAGCTSLQGTNDGGYVPGKGGVAEIALDNREKAVDLDAETVDDGRLDLADLRGEVVVVNVWWSGCAPCRTEMPMLVEASEELDAKFVGINTRDLSVDAVRAFERSAGVTYPSYYDPGGETLLAFGARYSPRAMPTTLVLDREGRVAAVVTGAIPSKTTLVDLVEEIAAEDG</sequence>
<feature type="chain" id="PRO_5011558068" evidence="6">
    <location>
        <begin position="22"/>
        <end position="190"/>
    </location>
</feature>
<dbReference type="InterPro" id="IPR036249">
    <property type="entry name" value="Thioredoxin-like_sf"/>
</dbReference>
<dbReference type="AlphaFoldDB" id="A0A1G9YXR6"/>
<keyword evidence="6" id="KW-0732">Signal</keyword>
<dbReference type="PROSITE" id="PS51352">
    <property type="entry name" value="THIOREDOXIN_2"/>
    <property type="match status" value="1"/>
</dbReference>
<feature type="domain" description="Thioredoxin" evidence="7">
    <location>
        <begin position="46"/>
        <end position="187"/>
    </location>
</feature>